<keyword evidence="4" id="KW-1185">Reference proteome</keyword>
<accession>A0ABU6MKW7</accession>
<keyword evidence="2" id="KW-0472">Membrane</keyword>
<dbReference type="InterPro" id="IPR017850">
    <property type="entry name" value="Alkaline_phosphatase_core_sf"/>
</dbReference>
<organism evidence="3 4">
    <name type="scientific">Heyndrickxia acidicola</name>
    <dbReference type="NCBI Taxonomy" id="209389"/>
    <lineage>
        <taxon>Bacteria</taxon>
        <taxon>Bacillati</taxon>
        <taxon>Bacillota</taxon>
        <taxon>Bacilli</taxon>
        <taxon>Bacillales</taxon>
        <taxon>Bacillaceae</taxon>
        <taxon>Heyndrickxia</taxon>
    </lineage>
</organism>
<evidence type="ECO:0000313" key="3">
    <source>
        <dbReference type="EMBL" id="MED1204606.1"/>
    </source>
</evidence>
<keyword evidence="1" id="KW-0378">Hydrolase</keyword>
<gene>
    <name evidence="3" type="ORF">P4T90_16290</name>
</gene>
<feature type="transmembrane region" description="Helical" evidence="2">
    <location>
        <begin position="6"/>
        <end position="24"/>
    </location>
</feature>
<reference evidence="3 4" key="1">
    <citation type="submission" date="2023-03" db="EMBL/GenBank/DDBJ databases">
        <title>Bacillus Genome Sequencing.</title>
        <authorList>
            <person name="Dunlap C."/>
        </authorList>
    </citation>
    <scope>NUCLEOTIDE SEQUENCE [LARGE SCALE GENOMIC DNA]</scope>
    <source>
        <strain evidence="3 4">B-23453</strain>
    </source>
</reference>
<sequence length="298" mass="33469">MKRKNWIYVVVVAVLCAAVLFIVLMPGRDMQNVMAPGKKVKYVKKESLPVPKHIVIVMEENHSDQEIIGNSKAPYMNKLAKMGMNFTNMHAITHPSQPNYIALFSGSTQGVTSDSCPHSFNAPNMAEELTKAGKSFAGYSEDLPTVGFKGCSSGLYYRKHSPWVNFTNLPASVNKPFSMFPSDYSKLPTVSFVIPNLNNDMHNGTIEEADKWLKTNIDPYIKWANKNNSLFILTWDEDDHSSTENKIPTIFAGQMVKSGKTDQKYNLYSILRTIEDMYGLPALKNSQYEAPVLGIWKP</sequence>
<evidence type="ECO:0000313" key="4">
    <source>
        <dbReference type="Proteomes" id="UP001341444"/>
    </source>
</evidence>
<keyword evidence="2" id="KW-1133">Transmembrane helix</keyword>
<dbReference type="PANTHER" id="PTHR31956">
    <property type="entry name" value="NON-SPECIFIC PHOSPHOLIPASE C4-RELATED"/>
    <property type="match status" value="1"/>
</dbReference>
<keyword evidence="2" id="KW-0812">Transmembrane</keyword>
<dbReference type="Gene3D" id="3.40.720.10">
    <property type="entry name" value="Alkaline Phosphatase, subunit A"/>
    <property type="match status" value="1"/>
</dbReference>
<proteinExistence type="predicted"/>
<name>A0ABU6MKW7_9BACI</name>
<evidence type="ECO:0000256" key="1">
    <source>
        <dbReference type="ARBA" id="ARBA00022801"/>
    </source>
</evidence>
<dbReference type="EMBL" id="JARMAB010000025">
    <property type="protein sequence ID" value="MED1204606.1"/>
    <property type="molecule type" value="Genomic_DNA"/>
</dbReference>
<dbReference type="PANTHER" id="PTHR31956:SF1">
    <property type="entry name" value="NON-SPECIFIC PHOSPHOLIPASE C1"/>
    <property type="match status" value="1"/>
</dbReference>
<comment type="caution">
    <text evidence="3">The sequence shown here is derived from an EMBL/GenBank/DDBJ whole genome shotgun (WGS) entry which is preliminary data.</text>
</comment>
<dbReference type="InterPro" id="IPR007312">
    <property type="entry name" value="Phosphoesterase"/>
</dbReference>
<dbReference type="Proteomes" id="UP001341444">
    <property type="component" value="Unassembled WGS sequence"/>
</dbReference>
<evidence type="ECO:0000256" key="2">
    <source>
        <dbReference type="SAM" id="Phobius"/>
    </source>
</evidence>
<protein>
    <submittedName>
        <fullName evidence="3">Alkaline phosphatase family protein</fullName>
    </submittedName>
</protein>
<dbReference type="Pfam" id="PF04185">
    <property type="entry name" value="Phosphoesterase"/>
    <property type="match status" value="1"/>
</dbReference>
<dbReference type="RefSeq" id="WP_232317589.1">
    <property type="nucleotide sequence ID" value="NZ_JARMAB010000025.1"/>
</dbReference>
<dbReference type="SUPFAM" id="SSF53649">
    <property type="entry name" value="Alkaline phosphatase-like"/>
    <property type="match status" value="1"/>
</dbReference>